<evidence type="ECO:0000256" key="2">
    <source>
        <dbReference type="ARBA" id="ARBA00023145"/>
    </source>
</evidence>
<dbReference type="InterPro" id="IPR000668">
    <property type="entry name" value="Peptidase_C1A_C"/>
</dbReference>
<protein>
    <recommendedName>
        <fullName evidence="4">Peptidase C1A papain C-terminal domain-containing protein</fullName>
    </recommendedName>
</protein>
<proteinExistence type="inferred from homology"/>
<dbReference type="Pfam" id="PF00112">
    <property type="entry name" value="Peptidase_C1"/>
    <property type="match status" value="1"/>
</dbReference>
<dbReference type="PROSITE" id="PS00639">
    <property type="entry name" value="THIOL_PROTEASE_HIS"/>
    <property type="match status" value="1"/>
</dbReference>
<dbReference type="InterPro" id="IPR025660">
    <property type="entry name" value="Pept_his_AS"/>
</dbReference>
<gene>
    <name evidence="5" type="ORF">SACU0126_LOCUS25951</name>
</gene>
<dbReference type="AlphaFoldDB" id="A0A7S3TGZ0"/>
<sequence length="160" mass="16951">MGCNGGNQSWAFNYTKTNALESYDDYPYVSGTTLAKGTCTANESLGVTGASSYTYVTANDSDAMKVALEQQPLAVSIDASSLVFQFYNGGVLNSTRCGTDLDHAVLAVGWGTEDGVEFWLVKNSWGTGWGENGYIKMAITSGMGTCGIQQAALWPTSYSA</sequence>
<dbReference type="GO" id="GO:0008234">
    <property type="term" value="F:cysteine-type peptidase activity"/>
    <property type="evidence" value="ECO:0007669"/>
    <property type="project" value="InterPro"/>
</dbReference>
<evidence type="ECO:0000259" key="4">
    <source>
        <dbReference type="SMART" id="SM00645"/>
    </source>
</evidence>
<dbReference type="InterPro" id="IPR039417">
    <property type="entry name" value="Peptidase_C1A_papain-like"/>
</dbReference>
<comment type="similarity">
    <text evidence="1">Belongs to the peptidase C1 family.</text>
</comment>
<dbReference type="SUPFAM" id="SSF54001">
    <property type="entry name" value="Cysteine proteinases"/>
    <property type="match status" value="1"/>
</dbReference>
<evidence type="ECO:0000313" key="5">
    <source>
        <dbReference type="EMBL" id="CAE0583571.1"/>
    </source>
</evidence>
<dbReference type="SMART" id="SM00645">
    <property type="entry name" value="Pept_C1"/>
    <property type="match status" value="1"/>
</dbReference>
<dbReference type="InterPro" id="IPR038765">
    <property type="entry name" value="Papain-like_cys_pep_sf"/>
</dbReference>
<dbReference type="InterPro" id="IPR025661">
    <property type="entry name" value="Pept_asp_AS"/>
</dbReference>
<dbReference type="PROSITE" id="PS00640">
    <property type="entry name" value="THIOL_PROTEASE_ASN"/>
    <property type="match status" value="1"/>
</dbReference>
<dbReference type="CDD" id="cd02248">
    <property type="entry name" value="Peptidase_C1A"/>
    <property type="match status" value="1"/>
</dbReference>
<evidence type="ECO:0000256" key="3">
    <source>
        <dbReference type="ARBA" id="ARBA00023157"/>
    </source>
</evidence>
<keyword evidence="2" id="KW-0865">Zymogen</keyword>
<dbReference type="InterPro" id="IPR013128">
    <property type="entry name" value="Peptidase_C1A"/>
</dbReference>
<dbReference type="EMBL" id="HBIQ01081363">
    <property type="protein sequence ID" value="CAE0583571.1"/>
    <property type="molecule type" value="Transcribed_RNA"/>
</dbReference>
<dbReference type="GO" id="GO:0006508">
    <property type="term" value="P:proteolysis"/>
    <property type="evidence" value="ECO:0007669"/>
    <property type="project" value="InterPro"/>
</dbReference>
<dbReference type="Gene3D" id="3.90.70.10">
    <property type="entry name" value="Cysteine proteinases"/>
    <property type="match status" value="1"/>
</dbReference>
<feature type="domain" description="Peptidase C1A papain C-terminal" evidence="4">
    <location>
        <begin position="1"/>
        <end position="156"/>
    </location>
</feature>
<reference evidence="5" key="1">
    <citation type="submission" date="2021-01" db="EMBL/GenBank/DDBJ databases">
        <authorList>
            <person name="Corre E."/>
            <person name="Pelletier E."/>
            <person name="Niang G."/>
            <person name="Scheremetjew M."/>
            <person name="Finn R."/>
            <person name="Kale V."/>
            <person name="Holt S."/>
            <person name="Cochrane G."/>
            <person name="Meng A."/>
            <person name="Brown T."/>
            <person name="Cohen L."/>
        </authorList>
    </citation>
    <scope>NUCLEOTIDE SEQUENCE</scope>
    <source>
        <strain evidence="5">SPMC142</strain>
    </source>
</reference>
<keyword evidence="3" id="KW-1015">Disulfide bond</keyword>
<organism evidence="5">
    <name type="scientific">Strombidinopsis acuminata</name>
    <dbReference type="NCBI Taxonomy" id="141414"/>
    <lineage>
        <taxon>Eukaryota</taxon>
        <taxon>Sar</taxon>
        <taxon>Alveolata</taxon>
        <taxon>Ciliophora</taxon>
        <taxon>Intramacronucleata</taxon>
        <taxon>Spirotrichea</taxon>
        <taxon>Choreotrichia</taxon>
        <taxon>Choreotrichida</taxon>
        <taxon>Strombidinopsidae</taxon>
        <taxon>Strombidinopsis</taxon>
    </lineage>
</organism>
<name>A0A7S3TGZ0_9SPIT</name>
<accession>A0A7S3TGZ0</accession>
<evidence type="ECO:0000256" key="1">
    <source>
        <dbReference type="ARBA" id="ARBA00008455"/>
    </source>
</evidence>
<dbReference type="PANTHER" id="PTHR12411">
    <property type="entry name" value="CYSTEINE PROTEASE FAMILY C1-RELATED"/>
    <property type="match status" value="1"/>
</dbReference>